<reference evidence="3" key="2">
    <citation type="submission" date="2025-08" db="UniProtKB">
        <authorList>
            <consortium name="RefSeq"/>
        </authorList>
    </citation>
    <scope>IDENTIFICATION</scope>
</reference>
<keyword evidence="2" id="KW-1185">Reference proteome</keyword>
<protein>
    <submittedName>
        <fullName evidence="3">Uncharacterized protein isoform X1</fullName>
    </submittedName>
</protein>
<evidence type="ECO:0000313" key="2">
    <source>
        <dbReference type="Proteomes" id="UP000818029"/>
    </source>
</evidence>
<organism evidence="2 3">
    <name type="scientific">Gossypium hirsutum</name>
    <name type="common">Upland cotton</name>
    <name type="synonym">Gossypium mexicanum</name>
    <dbReference type="NCBI Taxonomy" id="3635"/>
    <lineage>
        <taxon>Eukaryota</taxon>
        <taxon>Viridiplantae</taxon>
        <taxon>Streptophyta</taxon>
        <taxon>Embryophyta</taxon>
        <taxon>Tracheophyta</taxon>
        <taxon>Spermatophyta</taxon>
        <taxon>Magnoliopsida</taxon>
        <taxon>eudicotyledons</taxon>
        <taxon>Gunneridae</taxon>
        <taxon>Pentapetalae</taxon>
        <taxon>rosids</taxon>
        <taxon>malvids</taxon>
        <taxon>Malvales</taxon>
        <taxon>Malvaceae</taxon>
        <taxon>Malvoideae</taxon>
        <taxon>Gossypium</taxon>
    </lineage>
</organism>
<evidence type="ECO:0000256" key="1">
    <source>
        <dbReference type="SAM" id="Phobius"/>
    </source>
</evidence>
<keyword evidence="1" id="KW-0812">Transmembrane</keyword>
<evidence type="ECO:0000313" key="3">
    <source>
        <dbReference type="RefSeq" id="XP_040946269.1"/>
    </source>
</evidence>
<proteinExistence type="predicted"/>
<dbReference type="Proteomes" id="UP000818029">
    <property type="component" value="Chromosome D03"/>
</dbReference>
<dbReference type="RefSeq" id="XP_040946269.1">
    <property type="nucleotide sequence ID" value="XM_041090335.1"/>
</dbReference>
<accession>A0ABM2ZUF7</accession>
<keyword evidence="1" id="KW-0472">Membrane</keyword>
<feature type="transmembrane region" description="Helical" evidence="1">
    <location>
        <begin position="169"/>
        <end position="189"/>
    </location>
</feature>
<keyword evidence="1" id="KW-1133">Transmembrane helix</keyword>
<name>A0ABM2ZUF7_GOSHI</name>
<reference evidence="2" key="1">
    <citation type="journal article" date="2020" name="Nat. Genet.">
        <title>Genomic diversifications of five Gossypium allopolyploid species and their impact on cotton improvement.</title>
        <authorList>
            <person name="Chen Z.J."/>
            <person name="Sreedasyam A."/>
            <person name="Ando A."/>
            <person name="Song Q."/>
            <person name="De Santiago L.M."/>
            <person name="Hulse-Kemp A.M."/>
            <person name="Ding M."/>
            <person name="Ye W."/>
            <person name="Kirkbride R.C."/>
            <person name="Jenkins J."/>
            <person name="Plott C."/>
            <person name="Lovell J."/>
            <person name="Lin Y.M."/>
            <person name="Vaughn R."/>
            <person name="Liu B."/>
            <person name="Simpson S."/>
            <person name="Scheffler B.E."/>
            <person name="Wen L."/>
            <person name="Saski C.A."/>
            <person name="Grover C.E."/>
            <person name="Hu G."/>
            <person name="Conover J.L."/>
            <person name="Carlson J.W."/>
            <person name="Shu S."/>
            <person name="Boston L.B."/>
            <person name="Williams M."/>
            <person name="Peterson D.G."/>
            <person name="McGee K."/>
            <person name="Jones D.C."/>
            <person name="Wendel J.F."/>
            <person name="Stelly D.M."/>
            <person name="Grimwood J."/>
            <person name="Schmutz J."/>
        </authorList>
    </citation>
    <scope>NUCLEOTIDE SEQUENCE [LARGE SCALE GENOMIC DNA]</scope>
    <source>
        <strain evidence="2">cv. TM-1</strain>
    </source>
</reference>
<dbReference type="GeneID" id="107950882"/>
<sequence length="192" mass="21863">MNNQNVQNSGWSSSPRAPSSIPIATSQNAVRYPMNKQTNFFLCRHCRNHISCWTNGIQRVHGAKGNAILCRDAVNVNTDPRPSGWYFNDLPVVFFHCKGCTKPLARDFSTAIGLSTVYAKEIIYFIRIRHCIGMETSCVMLTQISQSKMTKPLKSEFIKNAILTRKKQLLLVLFFIFSLHPFRVLLIVIKIL</sequence>
<gene>
    <name evidence="3" type="primary">LOC107950882</name>
</gene>